<dbReference type="Gene3D" id="3.40.50.1110">
    <property type="entry name" value="SGNH hydrolase"/>
    <property type="match status" value="1"/>
</dbReference>
<gene>
    <name evidence="3" type="ORF">AB0E65_11765</name>
</gene>
<dbReference type="CDD" id="cd01830">
    <property type="entry name" value="XynE_like"/>
    <property type="match status" value="1"/>
</dbReference>
<feature type="chain" id="PRO_5046475364" evidence="1">
    <location>
        <begin position="26"/>
        <end position="407"/>
    </location>
</feature>
<dbReference type="Proteomes" id="UP001550850">
    <property type="component" value="Unassembled WGS sequence"/>
</dbReference>
<dbReference type="InterPro" id="IPR013830">
    <property type="entry name" value="SGNH_hydro"/>
</dbReference>
<dbReference type="Pfam" id="PF13472">
    <property type="entry name" value="Lipase_GDSL_2"/>
    <property type="match status" value="1"/>
</dbReference>
<sequence length="407" mass="43675">MLKAVRVIVALLLLLLLLGTAPAHAVAPDRRVEKEKWTGTWAAAASGTALPLPGASIRNVVHTSVGGTAARVRLSNRLGIRPLHLGSVTVALQEHGYFPRPDAVPGTMRRVLFDGRPTAVVPPGREIVSDPVRLDVPGDSDLLVTVYTPLADGPATYHRIAKQTNFLAHGADHTADVGGAAYTSTIRSWYYVTGVDVRTARAAGSVVALGDSLTDGVGTTPDSNSRWPDRLADRIAALPPRHRLGVLNAGISGNRILNDRSGPSALERFDADVLRRSGVRTVIVLEGINDVMTDAAGDDGVKAFEKAYRTLAKKAHAKGIRVVGATLTPYRGHLAYTPRREALRRQVNRFIRQEAPFDAVVDFDAAVRDPERPDRIRSAFDPGDHLHFNDAGMKALARAVDLGQLTG</sequence>
<comment type="caution">
    <text evidence="3">The sequence shown here is derived from an EMBL/GenBank/DDBJ whole genome shotgun (WGS) entry which is preliminary data.</text>
</comment>
<dbReference type="PANTHER" id="PTHR43784">
    <property type="entry name" value="GDSL-LIKE LIPASE/ACYLHYDROLASE, PUTATIVE (AFU_ORTHOLOGUE AFUA_2G00820)-RELATED"/>
    <property type="match status" value="1"/>
</dbReference>
<dbReference type="InterPro" id="IPR036514">
    <property type="entry name" value="SGNH_hydro_sf"/>
</dbReference>
<organism evidence="3 4">
    <name type="scientific">Streptomyces fragilis</name>
    <dbReference type="NCBI Taxonomy" id="67301"/>
    <lineage>
        <taxon>Bacteria</taxon>
        <taxon>Bacillati</taxon>
        <taxon>Actinomycetota</taxon>
        <taxon>Actinomycetes</taxon>
        <taxon>Kitasatosporales</taxon>
        <taxon>Streptomycetaceae</taxon>
        <taxon>Streptomyces</taxon>
    </lineage>
</organism>
<proteinExistence type="predicted"/>
<keyword evidence="1" id="KW-0732">Signal</keyword>
<name>A0ABV2YGM1_9ACTN</name>
<feature type="signal peptide" evidence="1">
    <location>
        <begin position="1"/>
        <end position="25"/>
    </location>
</feature>
<keyword evidence="3" id="KW-0378">Hydrolase</keyword>
<evidence type="ECO:0000313" key="3">
    <source>
        <dbReference type="EMBL" id="MEU3554880.1"/>
    </source>
</evidence>
<dbReference type="EMBL" id="JBEZUR010000013">
    <property type="protein sequence ID" value="MEU3554880.1"/>
    <property type="molecule type" value="Genomic_DNA"/>
</dbReference>
<accession>A0ABV2YGM1</accession>
<evidence type="ECO:0000256" key="1">
    <source>
        <dbReference type="SAM" id="SignalP"/>
    </source>
</evidence>
<protein>
    <submittedName>
        <fullName evidence="3">SGNH/GDSL hydrolase family protein</fullName>
    </submittedName>
</protein>
<dbReference type="PANTHER" id="PTHR43784:SF2">
    <property type="entry name" value="GDSL-LIKE LIPASE_ACYLHYDROLASE, PUTATIVE (AFU_ORTHOLOGUE AFUA_2G00820)-RELATED"/>
    <property type="match status" value="1"/>
</dbReference>
<feature type="domain" description="SGNH hydrolase-type esterase" evidence="2">
    <location>
        <begin position="208"/>
        <end position="395"/>
    </location>
</feature>
<keyword evidence="4" id="KW-1185">Reference proteome</keyword>
<dbReference type="GO" id="GO:0016787">
    <property type="term" value="F:hydrolase activity"/>
    <property type="evidence" value="ECO:0007669"/>
    <property type="project" value="UniProtKB-KW"/>
</dbReference>
<dbReference type="InterPro" id="IPR053140">
    <property type="entry name" value="GDSL_Rv0518-like"/>
</dbReference>
<dbReference type="RefSeq" id="WP_108952490.1">
    <property type="nucleotide sequence ID" value="NZ_BEVZ01000002.1"/>
</dbReference>
<evidence type="ECO:0000259" key="2">
    <source>
        <dbReference type="Pfam" id="PF13472"/>
    </source>
</evidence>
<evidence type="ECO:0000313" key="4">
    <source>
        <dbReference type="Proteomes" id="UP001550850"/>
    </source>
</evidence>
<reference evidence="3 4" key="1">
    <citation type="submission" date="2024-06" db="EMBL/GenBank/DDBJ databases">
        <title>The Natural Products Discovery Center: Release of the First 8490 Sequenced Strains for Exploring Actinobacteria Biosynthetic Diversity.</title>
        <authorList>
            <person name="Kalkreuter E."/>
            <person name="Kautsar S.A."/>
            <person name="Yang D."/>
            <person name="Bader C.D."/>
            <person name="Teijaro C.N."/>
            <person name="Fluegel L."/>
            <person name="Davis C.M."/>
            <person name="Simpson J.R."/>
            <person name="Lauterbach L."/>
            <person name="Steele A.D."/>
            <person name="Gui C."/>
            <person name="Meng S."/>
            <person name="Li G."/>
            <person name="Viehrig K."/>
            <person name="Ye F."/>
            <person name="Su P."/>
            <person name="Kiefer A.F."/>
            <person name="Nichols A."/>
            <person name="Cepeda A.J."/>
            <person name="Yan W."/>
            <person name="Fan B."/>
            <person name="Jiang Y."/>
            <person name="Adhikari A."/>
            <person name="Zheng C.-J."/>
            <person name="Schuster L."/>
            <person name="Cowan T.M."/>
            <person name="Smanski M.J."/>
            <person name="Chevrette M.G."/>
            <person name="De Carvalho L.P.S."/>
            <person name="Shen B."/>
        </authorList>
    </citation>
    <scope>NUCLEOTIDE SEQUENCE [LARGE SCALE GENOMIC DNA]</scope>
    <source>
        <strain evidence="3 4">NPDC038104</strain>
    </source>
</reference>
<dbReference type="SUPFAM" id="SSF52266">
    <property type="entry name" value="SGNH hydrolase"/>
    <property type="match status" value="1"/>
</dbReference>